<dbReference type="Proteomes" id="UP000460412">
    <property type="component" value="Unassembled WGS sequence"/>
</dbReference>
<gene>
    <name evidence="3" type="ORF">GN277_06560</name>
</gene>
<dbReference type="EMBL" id="WUQX01000001">
    <property type="protein sequence ID" value="MXP75051.1"/>
    <property type="molecule type" value="Genomic_DNA"/>
</dbReference>
<sequence>MGMTQEKLYNLIQLQPEIIQKLKLMDSHMDMKAVENELNQMVDRKSSWEAYQRLKTIFQEDEEHLRMLYCQLECACRIYEKYVEKNIPVNIYIDTMKCFTRFMEECKKKNGRMFFDRGWWTYRQVSMSLFRIGALEYEFKEYNRENVIAVHIPSDADLSLASVSQSMEQAEKFFKAYYSDYQFCKYTCNSWLLSPVLKPLLSRESNILSFQERFDIIEENQDDKEFLEWLFQAPADTEYSNLPSVTSLQKRVKTLLQNGRTVGSAYGILKKRCRNWIKV</sequence>
<dbReference type="AlphaFoldDB" id="A0A7X3MET9"/>
<comment type="caution">
    <text evidence="3">The sequence shown here is derived from an EMBL/GenBank/DDBJ whole genome shotgun (WGS) entry which is preliminary data.</text>
</comment>
<dbReference type="InterPro" id="IPR041644">
    <property type="entry name" value="GNAT_C"/>
</dbReference>
<name>A0A7X3MET9_9FIRM</name>
<protein>
    <submittedName>
        <fullName evidence="3">Uncharacterized protein</fullName>
    </submittedName>
</protein>
<evidence type="ECO:0000259" key="2">
    <source>
        <dbReference type="Pfam" id="PF18164"/>
    </source>
</evidence>
<dbReference type="RefSeq" id="WP_159750366.1">
    <property type="nucleotide sequence ID" value="NZ_WUQX01000001.1"/>
</dbReference>
<dbReference type="Gene3D" id="3.40.630.120">
    <property type="match status" value="1"/>
</dbReference>
<feature type="domain" description="GNAT-like C-terminal" evidence="2">
    <location>
        <begin position="129"/>
        <end position="269"/>
    </location>
</feature>
<dbReference type="InterPro" id="IPR041273">
    <property type="entry name" value="NAT_N"/>
</dbReference>
<dbReference type="Pfam" id="PF18082">
    <property type="entry name" value="NAT_N"/>
    <property type="match status" value="1"/>
</dbReference>
<dbReference type="Pfam" id="PF18164">
    <property type="entry name" value="GNAT_C"/>
    <property type="match status" value="1"/>
</dbReference>
<evidence type="ECO:0000313" key="3">
    <source>
        <dbReference type="EMBL" id="MXP75051.1"/>
    </source>
</evidence>
<evidence type="ECO:0000313" key="4">
    <source>
        <dbReference type="Proteomes" id="UP000460412"/>
    </source>
</evidence>
<reference evidence="3 4" key="1">
    <citation type="submission" date="2019-12" db="EMBL/GenBank/DDBJ databases">
        <title>Sporaefaciens musculi gen. nov., sp. nov., a novel bacterium isolated from the caecum of an obese mouse.</title>
        <authorList>
            <person name="Rasmussen T.S."/>
            <person name="Streidl T."/>
            <person name="Hitch T.C.A."/>
            <person name="Wortmann E."/>
            <person name="Deptula P."/>
            <person name="Hansen M."/>
            <person name="Nielsen D.S."/>
            <person name="Clavel T."/>
            <person name="Vogensen F.K."/>
        </authorList>
    </citation>
    <scope>NUCLEOTIDE SEQUENCE [LARGE SCALE GENOMIC DNA]</scope>
    <source>
        <strain evidence="3 4">WCA-9-b2</strain>
    </source>
</reference>
<feature type="domain" description="N-acyltransferase N-terminal" evidence="1">
    <location>
        <begin position="3"/>
        <end position="127"/>
    </location>
</feature>
<proteinExistence type="predicted"/>
<accession>A0A7X3MET9</accession>
<evidence type="ECO:0000259" key="1">
    <source>
        <dbReference type="Pfam" id="PF18082"/>
    </source>
</evidence>
<keyword evidence="4" id="KW-1185">Reference proteome</keyword>
<organism evidence="3 4">
    <name type="scientific">Sporofaciens musculi</name>
    <dbReference type="NCBI Taxonomy" id="2681861"/>
    <lineage>
        <taxon>Bacteria</taxon>
        <taxon>Bacillati</taxon>
        <taxon>Bacillota</taxon>
        <taxon>Clostridia</taxon>
        <taxon>Lachnospirales</taxon>
        <taxon>Lachnospiraceae</taxon>
        <taxon>Sporofaciens</taxon>
    </lineage>
</organism>